<name>X0UY29_9ZZZZ</name>
<organism evidence="1">
    <name type="scientific">marine sediment metagenome</name>
    <dbReference type="NCBI Taxonomy" id="412755"/>
    <lineage>
        <taxon>unclassified sequences</taxon>
        <taxon>metagenomes</taxon>
        <taxon>ecological metagenomes</taxon>
    </lineage>
</organism>
<accession>X0UY29</accession>
<dbReference type="AlphaFoldDB" id="X0UY29"/>
<sequence length="255" mass="28050">YQLINRVGPIEYSGFLLKKYSSDGRPVFTKHLKLVPTEAPLGTTFSKRRGTLFVYGRGKPKDKPGMALIAEIDSSGTILWENYYDHSGPHSEGWSYFGFDANENIYLTGVSALGHSQGNIIYSRFCNGPCIEIIHESNNSDATICLGDSVKLDATISGAKFHWEPQHGLESADTQSPFAMPTTSTTYSLFIGEPSSIDQYLVDDLKVNVEPCGNYKISFPTVISPESSGVENIFSPKYIDGSVSYYRLEILNSGG</sequence>
<proteinExistence type="predicted"/>
<comment type="caution">
    <text evidence="1">The sequence shown here is derived from an EMBL/GenBank/DDBJ whole genome shotgun (WGS) entry which is preliminary data.</text>
</comment>
<dbReference type="EMBL" id="BARS01011751">
    <property type="protein sequence ID" value="GAF93345.1"/>
    <property type="molecule type" value="Genomic_DNA"/>
</dbReference>
<evidence type="ECO:0000313" key="1">
    <source>
        <dbReference type="EMBL" id="GAF93345.1"/>
    </source>
</evidence>
<gene>
    <name evidence="1" type="ORF">S01H1_21249</name>
</gene>
<feature type="non-terminal residue" evidence="1">
    <location>
        <position position="1"/>
    </location>
</feature>
<protein>
    <submittedName>
        <fullName evidence="1">Uncharacterized protein</fullName>
    </submittedName>
</protein>
<reference evidence="1" key="1">
    <citation type="journal article" date="2014" name="Front. Microbiol.">
        <title>High frequency of phylogenetically diverse reductive dehalogenase-homologous genes in deep subseafloor sedimentary metagenomes.</title>
        <authorList>
            <person name="Kawai M."/>
            <person name="Futagami T."/>
            <person name="Toyoda A."/>
            <person name="Takaki Y."/>
            <person name="Nishi S."/>
            <person name="Hori S."/>
            <person name="Arai W."/>
            <person name="Tsubouchi T."/>
            <person name="Morono Y."/>
            <person name="Uchiyama I."/>
            <person name="Ito T."/>
            <person name="Fujiyama A."/>
            <person name="Inagaki F."/>
            <person name="Takami H."/>
        </authorList>
    </citation>
    <scope>NUCLEOTIDE SEQUENCE</scope>
    <source>
        <strain evidence="1">Expedition CK06-06</strain>
    </source>
</reference>
<feature type="non-terminal residue" evidence="1">
    <location>
        <position position="255"/>
    </location>
</feature>